<feature type="compositionally biased region" description="Polar residues" evidence="1">
    <location>
        <begin position="160"/>
        <end position="174"/>
    </location>
</feature>
<feature type="compositionally biased region" description="Polar residues" evidence="1">
    <location>
        <begin position="302"/>
        <end position="314"/>
    </location>
</feature>
<comment type="caution">
    <text evidence="2">The sequence shown here is derived from an EMBL/GenBank/DDBJ whole genome shotgun (WGS) entry which is preliminary data.</text>
</comment>
<feature type="region of interest" description="Disordered" evidence="1">
    <location>
        <begin position="255"/>
        <end position="315"/>
    </location>
</feature>
<feature type="compositionally biased region" description="Low complexity" evidence="1">
    <location>
        <begin position="204"/>
        <end position="215"/>
    </location>
</feature>
<feature type="region of interest" description="Disordered" evidence="1">
    <location>
        <begin position="201"/>
        <end position="223"/>
    </location>
</feature>
<accession>A0ABR3GFZ4</accession>
<organism evidence="2 3">
    <name type="scientific">Discina gigas</name>
    <dbReference type="NCBI Taxonomy" id="1032678"/>
    <lineage>
        <taxon>Eukaryota</taxon>
        <taxon>Fungi</taxon>
        <taxon>Dikarya</taxon>
        <taxon>Ascomycota</taxon>
        <taxon>Pezizomycotina</taxon>
        <taxon>Pezizomycetes</taxon>
        <taxon>Pezizales</taxon>
        <taxon>Discinaceae</taxon>
        <taxon>Discina</taxon>
    </lineage>
</organism>
<evidence type="ECO:0000313" key="2">
    <source>
        <dbReference type="EMBL" id="KAL0634884.1"/>
    </source>
</evidence>
<feature type="compositionally biased region" description="Low complexity" evidence="1">
    <location>
        <begin position="287"/>
        <end position="296"/>
    </location>
</feature>
<proteinExistence type="predicted"/>
<gene>
    <name evidence="2" type="ORF">Q9L58_006164</name>
</gene>
<keyword evidence="3" id="KW-1185">Reference proteome</keyword>
<dbReference type="Proteomes" id="UP001447188">
    <property type="component" value="Unassembled WGS sequence"/>
</dbReference>
<feature type="region of interest" description="Disordered" evidence="1">
    <location>
        <begin position="160"/>
        <end position="185"/>
    </location>
</feature>
<sequence length="334" mass="34625">MPLKSLYHQDPVIMGNSGSGDSNAGLLLPSGIGITGHRTHYDGLGGDVASSVVHGSSSNGTSVGSGDIYNGNYPQYMHPDISQGVNGTAPALHGQHGHWTPVFSGRQGSGLYMEQDHSGMSYISGPNPGSYPVVFPALTSLSSSLPDGTSKVQLPLPIRTQASETSSSANSRPSSIGAVLTGDTASYGNQSTSYRTYASWGGDSSFSSTPPSTSSMPAPQGIPALPVPSMTHVYSSHNGPIFPLSSSNISLLPATPRDNSSISGSPVDPFCTQPPSHVLQQQKDCSNSESSSGSRSVAPAQAMQTNSTTSSYSPIYSRASGGYHHSYLQWLITI</sequence>
<name>A0ABR3GFZ4_9PEZI</name>
<protein>
    <submittedName>
        <fullName evidence="2">Uncharacterized protein</fullName>
    </submittedName>
</protein>
<reference evidence="2 3" key="1">
    <citation type="submission" date="2024-02" db="EMBL/GenBank/DDBJ databases">
        <title>Discinaceae phylogenomics.</title>
        <authorList>
            <person name="Dirks A.C."/>
            <person name="James T.Y."/>
        </authorList>
    </citation>
    <scope>NUCLEOTIDE SEQUENCE [LARGE SCALE GENOMIC DNA]</scope>
    <source>
        <strain evidence="2 3">ACD0624</strain>
    </source>
</reference>
<evidence type="ECO:0000313" key="3">
    <source>
        <dbReference type="Proteomes" id="UP001447188"/>
    </source>
</evidence>
<dbReference type="EMBL" id="JBBBZM010000082">
    <property type="protein sequence ID" value="KAL0634884.1"/>
    <property type="molecule type" value="Genomic_DNA"/>
</dbReference>
<evidence type="ECO:0000256" key="1">
    <source>
        <dbReference type="SAM" id="MobiDB-lite"/>
    </source>
</evidence>
<feature type="compositionally biased region" description="Polar residues" evidence="1">
    <location>
        <begin position="273"/>
        <end position="285"/>
    </location>
</feature>